<proteinExistence type="predicted"/>
<feature type="compositionally biased region" description="Basic and acidic residues" evidence="1">
    <location>
        <begin position="118"/>
        <end position="129"/>
    </location>
</feature>
<feature type="region of interest" description="Disordered" evidence="1">
    <location>
        <begin position="39"/>
        <end position="165"/>
    </location>
</feature>
<name>A0AAW1TKP0_9CUCU</name>
<organism evidence="2 3">
    <name type="scientific">Henosepilachna vigintioctopunctata</name>
    <dbReference type="NCBI Taxonomy" id="420089"/>
    <lineage>
        <taxon>Eukaryota</taxon>
        <taxon>Metazoa</taxon>
        <taxon>Ecdysozoa</taxon>
        <taxon>Arthropoda</taxon>
        <taxon>Hexapoda</taxon>
        <taxon>Insecta</taxon>
        <taxon>Pterygota</taxon>
        <taxon>Neoptera</taxon>
        <taxon>Endopterygota</taxon>
        <taxon>Coleoptera</taxon>
        <taxon>Polyphaga</taxon>
        <taxon>Cucujiformia</taxon>
        <taxon>Coccinelloidea</taxon>
        <taxon>Coccinellidae</taxon>
        <taxon>Epilachninae</taxon>
        <taxon>Epilachnini</taxon>
        <taxon>Henosepilachna</taxon>
    </lineage>
</organism>
<evidence type="ECO:0000313" key="2">
    <source>
        <dbReference type="EMBL" id="KAK9871887.1"/>
    </source>
</evidence>
<feature type="compositionally biased region" description="Polar residues" evidence="1">
    <location>
        <begin position="43"/>
        <end position="53"/>
    </location>
</feature>
<dbReference type="Proteomes" id="UP001431783">
    <property type="component" value="Unassembled WGS sequence"/>
</dbReference>
<protein>
    <submittedName>
        <fullName evidence="2">Uncharacterized protein</fullName>
    </submittedName>
</protein>
<evidence type="ECO:0000256" key="1">
    <source>
        <dbReference type="SAM" id="MobiDB-lite"/>
    </source>
</evidence>
<accession>A0AAW1TKP0</accession>
<feature type="compositionally biased region" description="Polar residues" evidence="1">
    <location>
        <begin position="61"/>
        <end position="117"/>
    </location>
</feature>
<dbReference type="EMBL" id="JARQZJ010000008">
    <property type="protein sequence ID" value="KAK9871887.1"/>
    <property type="molecule type" value="Genomic_DNA"/>
</dbReference>
<evidence type="ECO:0000313" key="3">
    <source>
        <dbReference type="Proteomes" id="UP001431783"/>
    </source>
</evidence>
<comment type="caution">
    <text evidence="2">The sequence shown here is derived from an EMBL/GenBank/DDBJ whole genome shotgun (WGS) entry which is preliminary data.</text>
</comment>
<dbReference type="AlphaFoldDB" id="A0AAW1TKP0"/>
<sequence length="184" mass="20607">MRDGKRVTLLSMERAVFTKSTPVKDVDLASIRQLTGIADWNTPKKSSSTNSQKPVMRVRASYNTDKIQSTQSAQPQTNIQHTEESTQPNLKSPSNSQTMETTINTSQRSEPQPSTDLDNFKRSNEEKESNSNTSCKCGFAELSSPPIDNEHERAVEKTPVFATPINKETETGHTCYRKICNRPN</sequence>
<keyword evidence="3" id="KW-1185">Reference proteome</keyword>
<reference evidence="2 3" key="1">
    <citation type="submission" date="2023-03" db="EMBL/GenBank/DDBJ databases">
        <title>Genome insight into feeding habits of ladybird beetles.</title>
        <authorList>
            <person name="Li H.-S."/>
            <person name="Huang Y.-H."/>
            <person name="Pang H."/>
        </authorList>
    </citation>
    <scope>NUCLEOTIDE SEQUENCE [LARGE SCALE GENOMIC DNA]</scope>
    <source>
        <strain evidence="2">SYSU_2023b</strain>
        <tissue evidence="2">Whole body</tissue>
    </source>
</reference>
<gene>
    <name evidence="2" type="ORF">WA026_015136</name>
</gene>